<dbReference type="GO" id="GO:0016747">
    <property type="term" value="F:acyltransferase activity, transferring groups other than amino-acyl groups"/>
    <property type="evidence" value="ECO:0007669"/>
    <property type="project" value="InterPro"/>
</dbReference>
<protein>
    <recommendedName>
        <fullName evidence="1">GCN5-related N-acetyltransferase Rv2170-like domain-containing protein</fullName>
    </recommendedName>
</protein>
<dbReference type="Pfam" id="PF08445">
    <property type="entry name" value="FR47"/>
    <property type="match status" value="1"/>
</dbReference>
<dbReference type="AlphaFoldDB" id="A0AAN9AFB4"/>
<evidence type="ECO:0000313" key="2">
    <source>
        <dbReference type="EMBL" id="KAK7083212.1"/>
    </source>
</evidence>
<sequence length="301" mass="34530">MRIGNIFRKVVNSKELFTLAERIRNDLPYSATMYNALLMKARNVNPFQYDFYAVKNCPESHIIIWITEDINIGIHCREEETPVLLNAIKQGSLLTYGKKVARIFHLPDYLIFPLYDIVRAKCSGRILRGRHDTFIYQDDGYSQLRCPPGMQIRRLGAAGVRHLIQNSTYNKSDNVELMQSFTSKVPAVGVYLDPSIPEETTVDISNIQFAQLYEIPIAWITTYHYGSLGMLMTDEKYRRLGLATLVSEAAAKLQIADGYVPHVHVDFDNPTSAALFEKQPGWKKSHTATWLVYFEDQENQR</sequence>
<dbReference type="SUPFAM" id="SSF55729">
    <property type="entry name" value="Acyl-CoA N-acyltransferases (Nat)"/>
    <property type="match status" value="1"/>
</dbReference>
<dbReference type="Proteomes" id="UP001381693">
    <property type="component" value="Unassembled WGS sequence"/>
</dbReference>
<organism evidence="2 3">
    <name type="scientific">Halocaridina rubra</name>
    <name type="common">Hawaiian red shrimp</name>
    <dbReference type="NCBI Taxonomy" id="373956"/>
    <lineage>
        <taxon>Eukaryota</taxon>
        <taxon>Metazoa</taxon>
        <taxon>Ecdysozoa</taxon>
        <taxon>Arthropoda</taxon>
        <taxon>Crustacea</taxon>
        <taxon>Multicrustacea</taxon>
        <taxon>Malacostraca</taxon>
        <taxon>Eumalacostraca</taxon>
        <taxon>Eucarida</taxon>
        <taxon>Decapoda</taxon>
        <taxon>Pleocyemata</taxon>
        <taxon>Caridea</taxon>
        <taxon>Atyoidea</taxon>
        <taxon>Atyidae</taxon>
        <taxon>Halocaridina</taxon>
    </lineage>
</organism>
<dbReference type="PANTHER" id="PTHR20958:SF6">
    <property type="entry name" value="GLYCINE N-ACYLTRANSFERASE-LIKE PROTEIN"/>
    <property type="match status" value="1"/>
</dbReference>
<reference evidence="2 3" key="1">
    <citation type="submission" date="2023-11" db="EMBL/GenBank/DDBJ databases">
        <title>Halocaridina rubra genome assembly.</title>
        <authorList>
            <person name="Smith C."/>
        </authorList>
    </citation>
    <scope>NUCLEOTIDE SEQUENCE [LARGE SCALE GENOMIC DNA]</scope>
    <source>
        <strain evidence="2">EP-1</strain>
        <tissue evidence="2">Whole</tissue>
    </source>
</reference>
<comment type="caution">
    <text evidence="2">The sequence shown here is derived from an EMBL/GenBank/DDBJ whole genome shotgun (WGS) entry which is preliminary data.</text>
</comment>
<proteinExistence type="predicted"/>
<accession>A0AAN9AFB4</accession>
<feature type="domain" description="GCN5-related N-acetyltransferase Rv2170-like" evidence="1">
    <location>
        <begin position="217"/>
        <end position="290"/>
    </location>
</feature>
<dbReference type="EMBL" id="JAXCGZ010003788">
    <property type="protein sequence ID" value="KAK7083212.1"/>
    <property type="molecule type" value="Genomic_DNA"/>
</dbReference>
<keyword evidence="3" id="KW-1185">Reference proteome</keyword>
<evidence type="ECO:0000313" key="3">
    <source>
        <dbReference type="Proteomes" id="UP001381693"/>
    </source>
</evidence>
<dbReference type="InterPro" id="IPR053225">
    <property type="entry name" value="Acyl-CoA_N-acyltransferase"/>
</dbReference>
<dbReference type="InterPro" id="IPR013653">
    <property type="entry name" value="GCN5-like_dom"/>
</dbReference>
<dbReference type="PANTHER" id="PTHR20958">
    <property type="entry name" value="GLYCINE N-ACYLTRANSFERASE-LIKE PROTEIN"/>
    <property type="match status" value="1"/>
</dbReference>
<gene>
    <name evidence="2" type="ORF">SK128_011728</name>
</gene>
<dbReference type="InterPro" id="IPR016181">
    <property type="entry name" value="Acyl_CoA_acyltransferase"/>
</dbReference>
<evidence type="ECO:0000259" key="1">
    <source>
        <dbReference type="Pfam" id="PF08445"/>
    </source>
</evidence>
<dbReference type="Gene3D" id="3.40.630.30">
    <property type="match status" value="1"/>
</dbReference>
<name>A0AAN9AFB4_HALRR</name>